<proteinExistence type="predicted"/>
<gene>
    <name evidence="2" type="ORF">DESAMIL20_1375</name>
</gene>
<keyword evidence="3" id="KW-1185">Reference proteome</keyword>
<reference evidence="2 3" key="1">
    <citation type="journal article" date="2017" name="Front. Microbiol.">
        <title>Genome Sequence of Desulfurella amilsii Strain TR1 and Comparative Genomics of Desulfurellaceae Family.</title>
        <authorList>
            <person name="Florentino A.P."/>
            <person name="Stams A.J."/>
            <person name="Sanchez-Andrea I."/>
        </authorList>
    </citation>
    <scope>NUCLEOTIDE SEQUENCE [LARGE SCALE GENOMIC DNA]</scope>
    <source>
        <strain evidence="2 3">TR1</strain>
    </source>
</reference>
<dbReference type="GO" id="GO:0003824">
    <property type="term" value="F:catalytic activity"/>
    <property type="evidence" value="ECO:0007669"/>
    <property type="project" value="InterPro"/>
</dbReference>
<dbReference type="GO" id="GO:0009288">
    <property type="term" value="C:bacterial-type flagellum"/>
    <property type="evidence" value="ECO:0007669"/>
    <property type="project" value="InterPro"/>
</dbReference>
<protein>
    <submittedName>
        <fullName evidence="2">Uncharacterized protein</fullName>
    </submittedName>
</protein>
<dbReference type="InterPro" id="IPR007439">
    <property type="entry name" value="Chemotax_Pase_CheZ"/>
</dbReference>
<dbReference type="AlphaFoldDB" id="A0A1X4XWA8"/>
<sequence length="235" mass="27621">MGTQDEIDKLLSSFNSAKKEDIEDMLDKFEQNNTQMLEPKIEEEPKIKEKEQENQEHLQGKVYPPEDHRVVDKLDEITKESEEKVNQLFELLENAVSRIDAMDAELKKVKPYLDEHKKFMDLFVSAFPKASVNKNYEYFSNVLKIFDEIQKTHEELKNYIFDSMDLLQFQDITRQKIEKVISVIQALHEYLNNWFASGSKVRARVAKTIADESQKPQIDQEVDDIVNSFQRGEIE</sequence>
<evidence type="ECO:0000313" key="3">
    <source>
        <dbReference type="Proteomes" id="UP000194141"/>
    </source>
</evidence>
<dbReference type="GO" id="GO:0050920">
    <property type="term" value="P:regulation of chemotaxis"/>
    <property type="evidence" value="ECO:0007669"/>
    <property type="project" value="InterPro"/>
</dbReference>
<dbReference type="OrthoDB" id="5347695at2"/>
<dbReference type="RefSeq" id="WP_086034048.1">
    <property type="nucleotide sequence ID" value="NZ_MDSU01000018.1"/>
</dbReference>
<evidence type="ECO:0000313" key="2">
    <source>
        <dbReference type="EMBL" id="OSS41822.1"/>
    </source>
</evidence>
<dbReference type="SUPFAM" id="SSF75708">
    <property type="entry name" value="Chemotaxis phosphatase CheZ"/>
    <property type="match status" value="1"/>
</dbReference>
<organism evidence="2 3">
    <name type="scientific">Desulfurella amilsii</name>
    <dbReference type="NCBI Taxonomy" id="1562698"/>
    <lineage>
        <taxon>Bacteria</taxon>
        <taxon>Pseudomonadati</taxon>
        <taxon>Campylobacterota</taxon>
        <taxon>Desulfurellia</taxon>
        <taxon>Desulfurellales</taxon>
        <taxon>Desulfurellaceae</taxon>
        <taxon>Desulfurella</taxon>
    </lineage>
</organism>
<dbReference type="EMBL" id="MDSU01000018">
    <property type="protein sequence ID" value="OSS41822.1"/>
    <property type="molecule type" value="Genomic_DNA"/>
</dbReference>
<name>A0A1X4XWA8_9BACT</name>
<dbReference type="STRING" id="1562698.DESAMIL20_1375"/>
<comment type="caution">
    <text evidence="2">The sequence shown here is derived from an EMBL/GenBank/DDBJ whole genome shotgun (WGS) entry which is preliminary data.</text>
</comment>
<accession>A0A1X4XWA8</accession>
<dbReference type="Gene3D" id="1.10.287.500">
    <property type="entry name" value="Helix hairpin bin"/>
    <property type="match status" value="1"/>
</dbReference>
<feature type="compositionally biased region" description="Basic and acidic residues" evidence="1">
    <location>
        <begin position="39"/>
        <end position="64"/>
    </location>
</feature>
<evidence type="ECO:0000256" key="1">
    <source>
        <dbReference type="SAM" id="MobiDB-lite"/>
    </source>
</evidence>
<feature type="region of interest" description="Disordered" evidence="1">
    <location>
        <begin position="35"/>
        <end position="64"/>
    </location>
</feature>
<dbReference type="Proteomes" id="UP000194141">
    <property type="component" value="Unassembled WGS sequence"/>
</dbReference>
<dbReference type="Pfam" id="PF04344">
    <property type="entry name" value="CheZ"/>
    <property type="match status" value="1"/>
</dbReference>